<feature type="transmembrane region" description="Helical" evidence="5">
    <location>
        <begin position="128"/>
        <end position="148"/>
    </location>
</feature>
<feature type="domain" description="G-protein coupled receptors family 1 profile" evidence="6">
    <location>
        <begin position="17"/>
        <end position="267"/>
    </location>
</feature>
<dbReference type="GO" id="GO:0016020">
    <property type="term" value="C:membrane"/>
    <property type="evidence" value="ECO:0007669"/>
    <property type="project" value="UniProtKB-SubCell"/>
</dbReference>
<feature type="transmembrane region" description="Helical" evidence="5">
    <location>
        <begin position="90"/>
        <end position="107"/>
    </location>
</feature>
<dbReference type="PANTHER" id="PTHR24224">
    <property type="entry name" value="CARDIOACCELERATORY PEPTIDE RECEPTOR-RELATED"/>
    <property type="match status" value="1"/>
</dbReference>
<sequence>MSFVWPTYVWYAESAVGVPLYIVVLVTLRQYATTSQSYRNTFYVLFFQHGIADLLSMIFYLLISIKYVEPIRTFVFTYQEYYLAAGTYNFIYYTLYIRCCGIVLLTLQRFCTVVFSHTAFNKALQKMAPWKIVVIYWTVPTLLSLVALKDTGMYFDENMSLYTDKAIISRNTLMAVIVVFVTCLICVFSYAVIFIFVRTHMLSSALRRELNLSVQLLGLVFAFLLMFIYYALQYSFSINQNAGPIFTMRSLYPMINGFLSYINPFMIVFLNKEIARGVGRLLLGHNIRMDPKIRGSRKTSTKNERVTPIQ</sequence>
<evidence type="ECO:0000256" key="3">
    <source>
        <dbReference type="ARBA" id="ARBA00022989"/>
    </source>
</evidence>
<keyword evidence="4 5" id="KW-0472">Membrane</keyword>
<dbReference type="SUPFAM" id="SSF81321">
    <property type="entry name" value="Family A G protein-coupled receptor-like"/>
    <property type="match status" value="1"/>
</dbReference>
<evidence type="ECO:0000259" key="6">
    <source>
        <dbReference type="PROSITE" id="PS50262"/>
    </source>
</evidence>
<evidence type="ECO:0000313" key="7">
    <source>
        <dbReference type="EMBL" id="CAD6195615.1"/>
    </source>
</evidence>
<dbReference type="Proteomes" id="UP000835052">
    <property type="component" value="Unassembled WGS sequence"/>
</dbReference>
<accession>A0A8S1HJZ1</accession>
<comment type="caution">
    <text evidence="7">The sequence shown here is derived from an EMBL/GenBank/DDBJ whole genome shotgun (WGS) entry which is preliminary data.</text>
</comment>
<proteinExistence type="predicted"/>
<evidence type="ECO:0000256" key="5">
    <source>
        <dbReference type="SAM" id="Phobius"/>
    </source>
</evidence>
<name>A0A8S1HJZ1_9PELO</name>
<feature type="transmembrane region" description="Helical" evidence="5">
    <location>
        <begin position="40"/>
        <end position="63"/>
    </location>
</feature>
<dbReference type="InterPro" id="IPR052665">
    <property type="entry name" value="Neuropeptide-GPCR"/>
</dbReference>
<keyword evidence="8" id="KW-1185">Reference proteome</keyword>
<evidence type="ECO:0000313" key="8">
    <source>
        <dbReference type="Proteomes" id="UP000835052"/>
    </source>
</evidence>
<dbReference type="EMBL" id="CAJGYM010000058">
    <property type="protein sequence ID" value="CAD6195615.1"/>
    <property type="molecule type" value="Genomic_DNA"/>
</dbReference>
<gene>
    <name evidence="7" type="ORF">CAUJ_LOCUS11534</name>
</gene>
<evidence type="ECO:0000256" key="2">
    <source>
        <dbReference type="ARBA" id="ARBA00022692"/>
    </source>
</evidence>
<organism evidence="7 8">
    <name type="scientific">Caenorhabditis auriculariae</name>
    <dbReference type="NCBI Taxonomy" id="2777116"/>
    <lineage>
        <taxon>Eukaryota</taxon>
        <taxon>Metazoa</taxon>
        <taxon>Ecdysozoa</taxon>
        <taxon>Nematoda</taxon>
        <taxon>Chromadorea</taxon>
        <taxon>Rhabditida</taxon>
        <taxon>Rhabditina</taxon>
        <taxon>Rhabditomorpha</taxon>
        <taxon>Rhabditoidea</taxon>
        <taxon>Rhabditidae</taxon>
        <taxon>Peloderinae</taxon>
        <taxon>Caenorhabditis</taxon>
    </lineage>
</organism>
<reference evidence="7" key="1">
    <citation type="submission" date="2020-10" db="EMBL/GenBank/DDBJ databases">
        <authorList>
            <person name="Kikuchi T."/>
        </authorList>
    </citation>
    <scope>NUCLEOTIDE SEQUENCE</scope>
    <source>
        <strain evidence="7">NKZ352</strain>
    </source>
</reference>
<keyword evidence="2 5" id="KW-0812">Transmembrane</keyword>
<feature type="transmembrane region" description="Helical" evidence="5">
    <location>
        <begin position="251"/>
        <end position="270"/>
    </location>
</feature>
<evidence type="ECO:0000256" key="1">
    <source>
        <dbReference type="ARBA" id="ARBA00004370"/>
    </source>
</evidence>
<dbReference type="PROSITE" id="PS50262">
    <property type="entry name" value="G_PROTEIN_RECEP_F1_2"/>
    <property type="match status" value="1"/>
</dbReference>
<dbReference type="PANTHER" id="PTHR24224:SF17">
    <property type="entry name" value="G-PROTEIN COUPLED RECEPTORS FAMILY 1 PROFILE DOMAIN-CONTAINING PROTEIN"/>
    <property type="match status" value="1"/>
</dbReference>
<evidence type="ECO:0000256" key="4">
    <source>
        <dbReference type="ARBA" id="ARBA00023136"/>
    </source>
</evidence>
<dbReference type="Gene3D" id="1.20.1070.10">
    <property type="entry name" value="Rhodopsin 7-helix transmembrane proteins"/>
    <property type="match status" value="1"/>
</dbReference>
<keyword evidence="3 5" id="KW-1133">Transmembrane helix</keyword>
<dbReference type="AlphaFoldDB" id="A0A8S1HJZ1"/>
<dbReference type="InterPro" id="IPR017452">
    <property type="entry name" value="GPCR_Rhodpsn_7TM"/>
</dbReference>
<feature type="transmembrane region" description="Helical" evidence="5">
    <location>
        <begin position="209"/>
        <end position="231"/>
    </location>
</feature>
<comment type="subcellular location">
    <subcellularLocation>
        <location evidence="1">Membrane</location>
    </subcellularLocation>
</comment>
<dbReference type="InterPro" id="IPR019426">
    <property type="entry name" value="7TM_GPCR_serpentine_rcpt_Srv"/>
</dbReference>
<dbReference type="OrthoDB" id="5868253at2759"/>
<feature type="transmembrane region" description="Helical" evidence="5">
    <location>
        <begin position="6"/>
        <end position="28"/>
    </location>
</feature>
<feature type="transmembrane region" description="Helical" evidence="5">
    <location>
        <begin position="168"/>
        <end position="197"/>
    </location>
</feature>
<dbReference type="Pfam" id="PF10323">
    <property type="entry name" value="7TM_GPCR_Srv"/>
    <property type="match status" value="1"/>
</dbReference>
<protein>
    <recommendedName>
        <fullName evidence="6">G-protein coupled receptors family 1 profile domain-containing protein</fullName>
    </recommendedName>
</protein>